<dbReference type="SUPFAM" id="SSF53254">
    <property type="entry name" value="Phosphoglycerate mutase-like"/>
    <property type="match status" value="1"/>
</dbReference>
<sequence>MFERGNFRQKIIYQSSLISFSFCVKQAIEARRMNNFTETRKLFIIRHGERLDHVFGEQWPSLCFDKNGDYKRLDLNMPISLPSRGRFLDYSLDSPLTNVGLLQATLTGEALHEAGVRFSHVFSSPSFRCVQTAANILKAAKIDESINIEPGLFEWLGYVYAKVVPTWMEPAEIKSFGYNVNVDYKPFVDVKTLLSYQGENCEHWYERSFTLAKNIVREYKDGNILMVAHGGSLDTLTRQLTGRKANSDGDLADFAQYCSVVTVELGENGHNRIIEPPVEPLSHGYNKPYEWQRLLD</sequence>
<dbReference type="InterPro" id="IPR013078">
    <property type="entry name" value="His_Pase_superF_clade-1"/>
</dbReference>
<dbReference type="Gene3D" id="3.40.50.1240">
    <property type="entry name" value="Phosphoglycerate mutase-like"/>
    <property type="match status" value="1"/>
</dbReference>
<proteinExistence type="predicted"/>
<reference evidence="2 3" key="1">
    <citation type="journal article" date="2018" name="Gigascience">
        <title>Genomes of trombidid mites reveal novel predicted allergens and laterally-transferred genes associated with secondary metabolism.</title>
        <authorList>
            <person name="Dong X."/>
            <person name="Chaisiri K."/>
            <person name="Xia D."/>
            <person name="Armstrong S.D."/>
            <person name="Fang Y."/>
            <person name="Donnelly M.J."/>
            <person name="Kadowaki T."/>
            <person name="McGarry J.W."/>
            <person name="Darby A.C."/>
            <person name="Makepeace B.L."/>
        </authorList>
    </citation>
    <scope>NUCLEOTIDE SEQUENCE [LARGE SCALE GENOMIC DNA]</scope>
    <source>
        <strain evidence="2">UoL-WK</strain>
    </source>
</reference>
<comment type="caution">
    <text evidence="2">The sequence shown here is derived from an EMBL/GenBank/DDBJ whole genome shotgun (WGS) entry which is preliminary data.</text>
</comment>
<dbReference type="STRING" id="1965070.A0A443RAY9"/>
<dbReference type="OrthoDB" id="414418at2759"/>
<dbReference type="AlphaFoldDB" id="A0A443RAY9"/>
<gene>
    <name evidence="2" type="ORF">B4U79_05498</name>
</gene>
<dbReference type="CDD" id="cd07067">
    <property type="entry name" value="HP_PGM_like"/>
    <property type="match status" value="1"/>
</dbReference>
<dbReference type="PANTHER" id="PTHR16469">
    <property type="entry name" value="UBIQUITIN-ASSOCIATED AND SH3 DOMAIN-CONTAINING BA-RELATED"/>
    <property type="match status" value="1"/>
</dbReference>
<accession>A0A443RAY9</accession>
<evidence type="ECO:0000313" key="2">
    <source>
        <dbReference type="EMBL" id="RWS12426.1"/>
    </source>
</evidence>
<feature type="binding site" evidence="1">
    <location>
        <position position="128"/>
    </location>
    <ligand>
        <name>substrate</name>
    </ligand>
</feature>
<evidence type="ECO:0000256" key="1">
    <source>
        <dbReference type="PIRSR" id="PIRSR613078-2"/>
    </source>
</evidence>
<dbReference type="PANTHER" id="PTHR16469:SF27">
    <property type="entry name" value="UBIQUITIN-ASSOCIATED AND SH3 DOMAIN-CONTAINING BA-RELATED"/>
    <property type="match status" value="1"/>
</dbReference>
<dbReference type="InterPro" id="IPR029033">
    <property type="entry name" value="His_PPase_superfam"/>
</dbReference>
<dbReference type="InterPro" id="IPR051710">
    <property type="entry name" value="Phosphatase_SH3-domain"/>
</dbReference>
<protein>
    <submittedName>
        <fullName evidence="2">Protein UBASH3A-like protein</fullName>
    </submittedName>
</protein>
<name>A0A443RAY9_9ACAR</name>
<evidence type="ECO:0000313" key="3">
    <source>
        <dbReference type="Proteomes" id="UP000285301"/>
    </source>
</evidence>
<dbReference type="Pfam" id="PF00300">
    <property type="entry name" value="His_Phos_1"/>
    <property type="match status" value="1"/>
</dbReference>
<dbReference type="Proteomes" id="UP000285301">
    <property type="component" value="Unassembled WGS sequence"/>
</dbReference>
<organism evidence="2 3">
    <name type="scientific">Dinothrombium tinctorium</name>
    <dbReference type="NCBI Taxonomy" id="1965070"/>
    <lineage>
        <taxon>Eukaryota</taxon>
        <taxon>Metazoa</taxon>
        <taxon>Ecdysozoa</taxon>
        <taxon>Arthropoda</taxon>
        <taxon>Chelicerata</taxon>
        <taxon>Arachnida</taxon>
        <taxon>Acari</taxon>
        <taxon>Acariformes</taxon>
        <taxon>Trombidiformes</taxon>
        <taxon>Prostigmata</taxon>
        <taxon>Anystina</taxon>
        <taxon>Parasitengona</taxon>
        <taxon>Trombidioidea</taxon>
        <taxon>Trombidiidae</taxon>
        <taxon>Dinothrombium</taxon>
    </lineage>
</organism>
<dbReference type="EMBL" id="NCKU01001326">
    <property type="protein sequence ID" value="RWS12426.1"/>
    <property type="molecule type" value="Genomic_DNA"/>
</dbReference>
<keyword evidence="3" id="KW-1185">Reference proteome</keyword>
<dbReference type="GO" id="GO:0016791">
    <property type="term" value="F:phosphatase activity"/>
    <property type="evidence" value="ECO:0007669"/>
    <property type="project" value="UniProtKB-ARBA"/>
</dbReference>